<evidence type="ECO:0000313" key="3">
    <source>
        <dbReference type="Proteomes" id="UP001054252"/>
    </source>
</evidence>
<feature type="transmembrane region" description="Helical" evidence="1">
    <location>
        <begin position="12"/>
        <end position="36"/>
    </location>
</feature>
<keyword evidence="1" id="KW-0812">Transmembrane</keyword>
<dbReference type="Proteomes" id="UP001054252">
    <property type="component" value="Unassembled WGS sequence"/>
</dbReference>
<dbReference type="EMBL" id="BPVZ01000026">
    <property type="protein sequence ID" value="GKV06768.1"/>
    <property type="molecule type" value="Genomic_DNA"/>
</dbReference>
<protein>
    <submittedName>
        <fullName evidence="2">Uncharacterized protein</fullName>
    </submittedName>
</protein>
<keyword evidence="3" id="KW-1185">Reference proteome</keyword>
<evidence type="ECO:0000256" key="1">
    <source>
        <dbReference type="SAM" id="Phobius"/>
    </source>
</evidence>
<reference evidence="2 3" key="1">
    <citation type="journal article" date="2021" name="Commun. Biol.">
        <title>The genome of Shorea leprosula (Dipterocarpaceae) highlights the ecological relevance of drought in aseasonal tropical rainforests.</title>
        <authorList>
            <person name="Ng K.K.S."/>
            <person name="Kobayashi M.J."/>
            <person name="Fawcett J.A."/>
            <person name="Hatakeyama M."/>
            <person name="Paape T."/>
            <person name="Ng C.H."/>
            <person name="Ang C.C."/>
            <person name="Tnah L.H."/>
            <person name="Lee C.T."/>
            <person name="Nishiyama T."/>
            <person name="Sese J."/>
            <person name="O'Brien M.J."/>
            <person name="Copetti D."/>
            <person name="Mohd Noor M.I."/>
            <person name="Ong R.C."/>
            <person name="Putra M."/>
            <person name="Sireger I.Z."/>
            <person name="Indrioko S."/>
            <person name="Kosugi Y."/>
            <person name="Izuno A."/>
            <person name="Isagi Y."/>
            <person name="Lee S.L."/>
            <person name="Shimizu K.K."/>
        </authorList>
    </citation>
    <scope>NUCLEOTIDE SEQUENCE [LARGE SCALE GENOMIC DNA]</scope>
    <source>
        <strain evidence="2">214</strain>
    </source>
</reference>
<proteinExistence type="predicted"/>
<name>A0AAV5J5R4_9ROSI</name>
<gene>
    <name evidence="2" type="ORF">SLEP1_g18612</name>
</gene>
<evidence type="ECO:0000313" key="2">
    <source>
        <dbReference type="EMBL" id="GKV06768.1"/>
    </source>
</evidence>
<accession>A0AAV5J5R4</accession>
<keyword evidence="1" id="KW-1133">Transmembrane helix</keyword>
<dbReference type="AlphaFoldDB" id="A0AAV5J5R4"/>
<sequence>MSLGFSVSVPRWSVLVFIFLFFISNDQSVASFFFFFTSLFN</sequence>
<organism evidence="2 3">
    <name type="scientific">Rubroshorea leprosula</name>
    <dbReference type="NCBI Taxonomy" id="152421"/>
    <lineage>
        <taxon>Eukaryota</taxon>
        <taxon>Viridiplantae</taxon>
        <taxon>Streptophyta</taxon>
        <taxon>Embryophyta</taxon>
        <taxon>Tracheophyta</taxon>
        <taxon>Spermatophyta</taxon>
        <taxon>Magnoliopsida</taxon>
        <taxon>eudicotyledons</taxon>
        <taxon>Gunneridae</taxon>
        <taxon>Pentapetalae</taxon>
        <taxon>rosids</taxon>
        <taxon>malvids</taxon>
        <taxon>Malvales</taxon>
        <taxon>Dipterocarpaceae</taxon>
        <taxon>Rubroshorea</taxon>
    </lineage>
</organism>
<keyword evidence="1" id="KW-0472">Membrane</keyword>
<comment type="caution">
    <text evidence="2">The sequence shown here is derived from an EMBL/GenBank/DDBJ whole genome shotgun (WGS) entry which is preliminary data.</text>
</comment>